<dbReference type="InterPro" id="IPR052203">
    <property type="entry name" value="GHMP_Kinase-Related"/>
</dbReference>
<feature type="compositionally biased region" description="Basic residues" evidence="4">
    <location>
        <begin position="381"/>
        <end position="391"/>
    </location>
</feature>
<feature type="region of interest" description="Disordered" evidence="4">
    <location>
        <begin position="102"/>
        <end position="138"/>
    </location>
</feature>
<feature type="region of interest" description="Disordered" evidence="4">
    <location>
        <begin position="331"/>
        <end position="364"/>
    </location>
</feature>
<keyword evidence="2" id="KW-0547">Nucleotide-binding</keyword>
<keyword evidence="1" id="KW-0808">Transferase</keyword>
<name>A0A1Y1HTT1_KLENI</name>
<dbReference type="EMBL" id="DF236991">
    <property type="protein sequence ID" value="GAQ79947.1"/>
    <property type="molecule type" value="Genomic_DNA"/>
</dbReference>
<dbReference type="STRING" id="105231.A0A1Y1HTT1"/>
<feature type="region of interest" description="Disordered" evidence="4">
    <location>
        <begin position="260"/>
        <end position="304"/>
    </location>
</feature>
<dbReference type="PANTHER" id="PTHR32463">
    <property type="entry name" value="L-FUCOSE KINASE"/>
    <property type="match status" value="1"/>
</dbReference>
<dbReference type="AlphaFoldDB" id="A0A1Y1HTT1"/>
<proteinExistence type="predicted"/>
<evidence type="ECO:0000256" key="2">
    <source>
        <dbReference type="ARBA" id="ARBA00022741"/>
    </source>
</evidence>
<feature type="domain" description="GDP-fucose pyrophosphorylase" evidence="5">
    <location>
        <begin position="153"/>
        <end position="266"/>
    </location>
</feature>
<dbReference type="Pfam" id="PF07959">
    <property type="entry name" value="Fucose_pyrophosphorylase"/>
    <property type="match status" value="1"/>
</dbReference>
<protein>
    <recommendedName>
        <fullName evidence="5">GDP-fucose pyrophosphorylase domain-containing protein</fullName>
    </recommendedName>
</protein>
<accession>A0A1Y1HTT1</accession>
<dbReference type="GO" id="GO:0042350">
    <property type="term" value="P:GDP-L-fucose biosynthetic process"/>
    <property type="evidence" value="ECO:0007669"/>
    <property type="project" value="UniProtKB-ARBA"/>
</dbReference>
<keyword evidence="7" id="KW-1185">Reference proteome</keyword>
<organism evidence="6 7">
    <name type="scientific">Klebsormidium nitens</name>
    <name type="common">Green alga</name>
    <name type="synonym">Ulothrix nitens</name>
    <dbReference type="NCBI Taxonomy" id="105231"/>
    <lineage>
        <taxon>Eukaryota</taxon>
        <taxon>Viridiplantae</taxon>
        <taxon>Streptophyta</taxon>
        <taxon>Klebsormidiophyceae</taxon>
        <taxon>Klebsormidiales</taxon>
        <taxon>Klebsormidiaceae</taxon>
        <taxon>Klebsormidium</taxon>
    </lineage>
</organism>
<evidence type="ECO:0000259" key="5">
    <source>
        <dbReference type="Pfam" id="PF07959"/>
    </source>
</evidence>
<keyword evidence="3" id="KW-0418">Kinase</keyword>
<gene>
    <name evidence="6" type="ORF">KFL_000420185</name>
</gene>
<feature type="region of interest" description="Disordered" evidence="4">
    <location>
        <begin position="372"/>
        <end position="391"/>
    </location>
</feature>
<evidence type="ECO:0000313" key="7">
    <source>
        <dbReference type="Proteomes" id="UP000054558"/>
    </source>
</evidence>
<evidence type="ECO:0000256" key="3">
    <source>
        <dbReference type="ARBA" id="ARBA00022777"/>
    </source>
</evidence>
<dbReference type="Proteomes" id="UP000054558">
    <property type="component" value="Unassembled WGS sequence"/>
</dbReference>
<feature type="compositionally biased region" description="Low complexity" evidence="4">
    <location>
        <begin position="121"/>
        <end position="138"/>
    </location>
</feature>
<dbReference type="GO" id="GO:0016301">
    <property type="term" value="F:kinase activity"/>
    <property type="evidence" value="ECO:0007669"/>
    <property type="project" value="UniProtKB-KW"/>
</dbReference>
<evidence type="ECO:0000256" key="4">
    <source>
        <dbReference type="SAM" id="MobiDB-lite"/>
    </source>
</evidence>
<evidence type="ECO:0000256" key="1">
    <source>
        <dbReference type="ARBA" id="ARBA00022679"/>
    </source>
</evidence>
<dbReference type="OrthoDB" id="1937683at2759"/>
<sequence length="391" mass="40894">MGDYGSDAKGASARLLSQAWEHLRLAERAPLRFPSWDAILVTAASNAQAALYQQQLEAARYFGRIAEGTLVLAVPDPQGKRIGSGGATLSALRVLADQLSSQIDNPAPSHRKSVGQSQSSGGATPTGTETVGETGGVPVSGIVDPRIEGALEVLAGFRVLLVHGGGDSKRVPWANPIGKPFIPLPFLVARDSDEPVPTLFDHILAVAAPALGAMQGGGVLIMTGDVLPIFDSKFLFTPDDGACIVTTLASLDVASRHGVLVSEGGSRSPQNQGGGNDEKRAPTSANQSDLKRNRSSDSILDPQAPVSVKPLNLMSLPPIASIAKPTPIAAHPLFSSPPPSPHAAERSSSPKILSPRTVCPPLGLTRSRLPAHIDFPAGRPRPFRLFRRPPS</sequence>
<dbReference type="InterPro" id="IPR012887">
    <property type="entry name" value="GDP_fucose_pyrophosphorylase"/>
</dbReference>
<dbReference type="GO" id="GO:0000166">
    <property type="term" value="F:nucleotide binding"/>
    <property type="evidence" value="ECO:0007669"/>
    <property type="project" value="UniProtKB-KW"/>
</dbReference>
<reference evidence="6 7" key="1">
    <citation type="journal article" date="2014" name="Nat. Commun.">
        <title>Klebsormidium flaccidum genome reveals primary factors for plant terrestrial adaptation.</title>
        <authorList>
            <person name="Hori K."/>
            <person name="Maruyama F."/>
            <person name="Fujisawa T."/>
            <person name="Togashi T."/>
            <person name="Yamamoto N."/>
            <person name="Seo M."/>
            <person name="Sato S."/>
            <person name="Yamada T."/>
            <person name="Mori H."/>
            <person name="Tajima N."/>
            <person name="Moriyama T."/>
            <person name="Ikeuchi M."/>
            <person name="Watanabe M."/>
            <person name="Wada H."/>
            <person name="Kobayashi K."/>
            <person name="Saito M."/>
            <person name="Masuda T."/>
            <person name="Sasaki-Sekimoto Y."/>
            <person name="Mashiguchi K."/>
            <person name="Awai K."/>
            <person name="Shimojima M."/>
            <person name="Masuda S."/>
            <person name="Iwai M."/>
            <person name="Nobusawa T."/>
            <person name="Narise T."/>
            <person name="Kondo S."/>
            <person name="Saito H."/>
            <person name="Sato R."/>
            <person name="Murakawa M."/>
            <person name="Ihara Y."/>
            <person name="Oshima-Yamada Y."/>
            <person name="Ohtaka K."/>
            <person name="Satoh M."/>
            <person name="Sonobe K."/>
            <person name="Ishii M."/>
            <person name="Ohtani R."/>
            <person name="Kanamori-Sato M."/>
            <person name="Honoki R."/>
            <person name="Miyazaki D."/>
            <person name="Mochizuki H."/>
            <person name="Umetsu J."/>
            <person name="Higashi K."/>
            <person name="Shibata D."/>
            <person name="Kamiya Y."/>
            <person name="Sato N."/>
            <person name="Nakamura Y."/>
            <person name="Tabata S."/>
            <person name="Ida S."/>
            <person name="Kurokawa K."/>
            <person name="Ohta H."/>
        </authorList>
    </citation>
    <scope>NUCLEOTIDE SEQUENCE [LARGE SCALE GENOMIC DNA]</scope>
    <source>
        <strain evidence="6 7">NIES-2285</strain>
    </source>
</reference>
<evidence type="ECO:0000313" key="6">
    <source>
        <dbReference type="EMBL" id="GAQ79947.1"/>
    </source>
</evidence>
<dbReference type="PANTHER" id="PTHR32463:SF0">
    <property type="entry name" value="L-FUCOSE KINASE"/>
    <property type="match status" value="1"/>
</dbReference>